<dbReference type="SMART" id="SM00397">
    <property type="entry name" value="t_SNARE"/>
    <property type="match status" value="1"/>
</dbReference>
<dbReference type="GO" id="GO:0006886">
    <property type="term" value="P:intracellular protein transport"/>
    <property type="evidence" value="ECO:0007669"/>
    <property type="project" value="InterPro"/>
</dbReference>
<keyword evidence="3" id="KW-0472">Membrane</keyword>
<keyword evidence="2" id="KW-0653">Protein transport</keyword>
<keyword evidence="3" id="KW-1133">Transmembrane helix</keyword>
<evidence type="ECO:0000259" key="4">
    <source>
        <dbReference type="PROSITE" id="PS50192"/>
    </source>
</evidence>
<dbReference type="SUPFAM" id="SSF58038">
    <property type="entry name" value="SNARE fusion complex"/>
    <property type="match status" value="1"/>
</dbReference>
<organism evidence="6">
    <name type="scientific">Polytomella parva</name>
    <dbReference type="NCBI Taxonomy" id="51329"/>
    <lineage>
        <taxon>Eukaryota</taxon>
        <taxon>Viridiplantae</taxon>
        <taxon>Chlorophyta</taxon>
        <taxon>core chlorophytes</taxon>
        <taxon>Chlorophyceae</taxon>
        <taxon>CS clade</taxon>
        <taxon>Chlamydomonadales</taxon>
        <taxon>Chlamydomonadaceae</taxon>
        <taxon>Polytomella</taxon>
    </lineage>
</organism>
<dbReference type="PROSITE" id="PS00914">
    <property type="entry name" value="SYNTAXIN"/>
    <property type="match status" value="1"/>
</dbReference>
<dbReference type="GO" id="GO:0016192">
    <property type="term" value="P:vesicle-mediated transport"/>
    <property type="evidence" value="ECO:0007669"/>
    <property type="project" value="InterPro"/>
</dbReference>
<keyword evidence="3" id="KW-0812">Transmembrane</keyword>
<feature type="transmembrane region" description="Helical" evidence="3">
    <location>
        <begin position="247"/>
        <end position="266"/>
    </location>
</feature>
<dbReference type="Gene3D" id="1.20.5.110">
    <property type="match status" value="1"/>
</dbReference>
<dbReference type="EMBL" id="HBFM01012784">
    <property type="protein sequence ID" value="CAD8771621.1"/>
    <property type="molecule type" value="Transcribed_RNA"/>
</dbReference>
<evidence type="ECO:0000256" key="3">
    <source>
        <dbReference type="SAM" id="Phobius"/>
    </source>
</evidence>
<dbReference type="InterPro" id="IPR006012">
    <property type="entry name" value="Syntaxin/epimorphin_CS"/>
</dbReference>
<comment type="similarity">
    <text evidence="1">Belongs to the syntaxin family.</text>
</comment>
<evidence type="ECO:0000313" key="6">
    <source>
        <dbReference type="EMBL" id="CAD8771622.1"/>
    </source>
</evidence>
<dbReference type="GO" id="GO:0005484">
    <property type="term" value="F:SNAP receptor activity"/>
    <property type="evidence" value="ECO:0007669"/>
    <property type="project" value="InterPro"/>
</dbReference>
<evidence type="ECO:0000256" key="2">
    <source>
        <dbReference type="ARBA" id="ARBA00022927"/>
    </source>
</evidence>
<dbReference type="InterPro" id="IPR010989">
    <property type="entry name" value="SNARE"/>
</dbReference>
<dbReference type="SUPFAM" id="SSF47661">
    <property type="entry name" value="t-snare proteins"/>
    <property type="match status" value="1"/>
</dbReference>
<evidence type="ECO:0000313" key="5">
    <source>
        <dbReference type="EMBL" id="CAD8771621.1"/>
    </source>
</evidence>
<reference evidence="6" key="1">
    <citation type="submission" date="2021-01" db="EMBL/GenBank/DDBJ databases">
        <authorList>
            <person name="Corre E."/>
            <person name="Pelletier E."/>
            <person name="Niang G."/>
            <person name="Scheremetjew M."/>
            <person name="Finn R."/>
            <person name="Kale V."/>
            <person name="Holt S."/>
            <person name="Cochrane G."/>
            <person name="Meng A."/>
            <person name="Brown T."/>
            <person name="Cohen L."/>
        </authorList>
    </citation>
    <scope>NUCLEOTIDE SEQUENCE</scope>
    <source>
        <strain evidence="6">SAG 63-3</strain>
    </source>
</reference>
<protein>
    <recommendedName>
        <fullName evidence="4">t-SNARE coiled-coil homology domain-containing protein</fullName>
    </recommendedName>
</protein>
<feature type="domain" description="T-SNARE coiled-coil homology" evidence="4">
    <location>
        <begin position="175"/>
        <end position="237"/>
    </location>
</feature>
<dbReference type="CDD" id="cd15841">
    <property type="entry name" value="SNARE_Qc"/>
    <property type="match status" value="1"/>
</dbReference>
<proteinExistence type="inferred from homology"/>
<dbReference type="InterPro" id="IPR000727">
    <property type="entry name" value="T_SNARE_dom"/>
</dbReference>
<accession>A0A6U0UWP2</accession>
<sequence>MSLYDVISRAQHVLNKYEKYDAPLKKKGNKDTDPFTEEYEEIEAEIEKLLEASSDVALEQNRALVAAKNAEIRRAKNVLLNEAIQSLEKKAKKGKGVSKGLIEQRQEKIKVLVDRIYDVPDGMSLQANKRPTRQLGGKNNKGAAIILDNNTKKANVREGQYDHTSATQAFEKEWDVAKQRQDKRLEIIEQGVDELGEMAKSMGEELDRQAPVINDIEAQMDKVSHGLKTNNAKLKGMLESMRSSRNFCVDIVLISILLAIGGYLWATFGNK</sequence>
<dbReference type="AlphaFoldDB" id="A0A6U0UWP2"/>
<evidence type="ECO:0000256" key="1">
    <source>
        <dbReference type="ARBA" id="ARBA00009063"/>
    </source>
</evidence>
<dbReference type="PROSITE" id="PS50192">
    <property type="entry name" value="T_SNARE"/>
    <property type="match status" value="1"/>
</dbReference>
<gene>
    <name evidence="5" type="ORF">PPAR00522_LOCUS8024</name>
    <name evidence="6" type="ORF">PPAR00522_LOCUS8025</name>
</gene>
<dbReference type="EMBL" id="HBFM01012785">
    <property type="protein sequence ID" value="CAD8771622.1"/>
    <property type="molecule type" value="Transcribed_RNA"/>
</dbReference>
<keyword evidence="2" id="KW-0813">Transport</keyword>
<dbReference type="GO" id="GO:0016020">
    <property type="term" value="C:membrane"/>
    <property type="evidence" value="ECO:0007669"/>
    <property type="project" value="InterPro"/>
</dbReference>
<name>A0A6U0UWP2_9CHLO</name>